<organism evidence="7 8">
    <name type="scientific">Glycomyces buryatensis</name>
    <dbReference type="NCBI Taxonomy" id="2570927"/>
    <lineage>
        <taxon>Bacteria</taxon>
        <taxon>Bacillati</taxon>
        <taxon>Actinomycetota</taxon>
        <taxon>Actinomycetes</taxon>
        <taxon>Glycomycetales</taxon>
        <taxon>Glycomycetaceae</taxon>
        <taxon>Glycomyces</taxon>
    </lineage>
</organism>
<keyword evidence="3 5" id="KW-0949">S-adenosyl-L-methionine</keyword>
<gene>
    <name evidence="7" type="primary">erm</name>
    <name evidence="7" type="ORF">FAB82_19710</name>
</gene>
<dbReference type="GO" id="GO:0003723">
    <property type="term" value="F:RNA binding"/>
    <property type="evidence" value="ECO:0007669"/>
    <property type="project" value="UniProtKB-UniRule"/>
</dbReference>
<evidence type="ECO:0000256" key="2">
    <source>
        <dbReference type="ARBA" id="ARBA00022679"/>
    </source>
</evidence>
<name>A0A4S8Q3F9_9ACTN</name>
<dbReference type="AlphaFoldDB" id="A0A4S8Q3F9"/>
<dbReference type="GO" id="GO:0000179">
    <property type="term" value="F:rRNA (adenine-N6,N6-)-dimethyltransferase activity"/>
    <property type="evidence" value="ECO:0007669"/>
    <property type="project" value="UniProtKB-UniRule"/>
</dbReference>
<protein>
    <submittedName>
        <fullName evidence="7">23S ribosomal RNA methyltransferase Erm</fullName>
    </submittedName>
</protein>
<accession>A0A4S8Q3F9</accession>
<feature type="binding site" evidence="5">
    <location>
        <position position="25"/>
    </location>
    <ligand>
        <name>S-adenosyl-L-methionine</name>
        <dbReference type="ChEBI" id="CHEBI:59789"/>
    </ligand>
</feature>
<sequence length="267" mass="30061">MSRKRSYPHARETRTASTRKRLSQNFLTDPAVARSIVRDSGVGPDDLVLEVGPGDGMITRHLLPVAGHVLAYEKDRHYVERLRRRYAGEERLRCFHADFRDVREPSEAFAVVANAPFSITTDIVRWCLGARNLTSATLVTQIEFARKHSGDFGRWTKLAVSSWPETTLELGRRIGRGRFHPVPQVDAAVLHLERRDEPLLPRRSMGEYRRLVELGFTGVGGSLPASLRRAYPSGVVGRACARAGIARDEPVGFVDPERWLTLFRVLP</sequence>
<evidence type="ECO:0000256" key="1">
    <source>
        <dbReference type="ARBA" id="ARBA00022603"/>
    </source>
</evidence>
<dbReference type="InterPro" id="IPR020596">
    <property type="entry name" value="rRNA_Ade_Mease_Trfase_CS"/>
</dbReference>
<dbReference type="OrthoDB" id="3616874at2"/>
<keyword evidence="1 5" id="KW-0489">Methyltransferase</keyword>
<reference evidence="8" key="1">
    <citation type="submission" date="2019-04" db="EMBL/GenBank/DDBJ databases">
        <title>Nocardioides xinjiangensis sp. nov.</title>
        <authorList>
            <person name="Liu S."/>
        </authorList>
    </citation>
    <scope>NUCLEOTIDE SEQUENCE [LARGE SCALE GENOMIC DNA]</scope>
    <source>
        <strain evidence="8">18</strain>
    </source>
</reference>
<dbReference type="InterPro" id="IPR029063">
    <property type="entry name" value="SAM-dependent_MTases_sf"/>
</dbReference>
<evidence type="ECO:0000256" key="3">
    <source>
        <dbReference type="ARBA" id="ARBA00022691"/>
    </source>
</evidence>
<dbReference type="SUPFAM" id="SSF53335">
    <property type="entry name" value="S-adenosyl-L-methionine-dependent methyltransferases"/>
    <property type="match status" value="1"/>
</dbReference>
<proteinExistence type="inferred from homology"/>
<dbReference type="CDD" id="cd02440">
    <property type="entry name" value="AdoMet_MTases"/>
    <property type="match status" value="1"/>
</dbReference>
<dbReference type="Pfam" id="PF00398">
    <property type="entry name" value="RrnaAD"/>
    <property type="match status" value="1"/>
</dbReference>
<keyword evidence="4 5" id="KW-0694">RNA-binding</keyword>
<keyword evidence="8" id="KW-1185">Reference proteome</keyword>
<dbReference type="Proteomes" id="UP000308760">
    <property type="component" value="Unassembled WGS sequence"/>
</dbReference>
<dbReference type="RefSeq" id="WP_136536243.1">
    <property type="nucleotide sequence ID" value="NZ_STGY01000067.1"/>
</dbReference>
<comment type="similarity">
    <text evidence="5">Belongs to the class I-like SAM-binding methyltransferase superfamily. rRNA adenine N(6)-methyltransferase family.</text>
</comment>
<dbReference type="EMBL" id="STGY01000067">
    <property type="protein sequence ID" value="THV38658.1"/>
    <property type="molecule type" value="Genomic_DNA"/>
</dbReference>
<dbReference type="PROSITE" id="PS51689">
    <property type="entry name" value="SAM_RNA_A_N6_MT"/>
    <property type="match status" value="1"/>
</dbReference>
<comment type="caution">
    <text evidence="7">The sequence shown here is derived from an EMBL/GenBank/DDBJ whole genome shotgun (WGS) entry which is preliminary data.</text>
</comment>
<dbReference type="NCBIfam" id="NF000499">
    <property type="entry name" value="Erm23S_rRNA_broad"/>
    <property type="match status" value="1"/>
</dbReference>
<dbReference type="Gene3D" id="3.40.50.150">
    <property type="entry name" value="Vaccinia Virus protein VP39"/>
    <property type="match status" value="1"/>
</dbReference>
<evidence type="ECO:0000256" key="5">
    <source>
        <dbReference type="PROSITE-ProRule" id="PRU01026"/>
    </source>
</evidence>
<evidence type="ECO:0000259" key="6">
    <source>
        <dbReference type="SMART" id="SM00650"/>
    </source>
</evidence>
<feature type="binding site" evidence="5">
    <location>
        <position position="73"/>
    </location>
    <ligand>
        <name>S-adenosyl-L-methionine</name>
        <dbReference type="ChEBI" id="CHEBI:59789"/>
    </ligand>
</feature>
<dbReference type="PROSITE" id="PS01131">
    <property type="entry name" value="RRNA_A_DIMETH"/>
    <property type="match status" value="1"/>
</dbReference>
<dbReference type="GO" id="GO:0005829">
    <property type="term" value="C:cytosol"/>
    <property type="evidence" value="ECO:0007669"/>
    <property type="project" value="TreeGrafter"/>
</dbReference>
<feature type="binding site" evidence="5">
    <location>
        <position position="52"/>
    </location>
    <ligand>
        <name>S-adenosyl-L-methionine</name>
        <dbReference type="ChEBI" id="CHEBI:59789"/>
    </ligand>
</feature>
<evidence type="ECO:0000256" key="4">
    <source>
        <dbReference type="ARBA" id="ARBA00022884"/>
    </source>
</evidence>
<dbReference type="PANTHER" id="PTHR11727:SF7">
    <property type="entry name" value="DIMETHYLADENOSINE TRANSFERASE-RELATED"/>
    <property type="match status" value="1"/>
</dbReference>
<evidence type="ECO:0000313" key="7">
    <source>
        <dbReference type="EMBL" id="THV38658.1"/>
    </source>
</evidence>
<dbReference type="InterPro" id="IPR001737">
    <property type="entry name" value="KsgA/Erm"/>
</dbReference>
<dbReference type="InterPro" id="IPR020598">
    <property type="entry name" value="rRNA_Ade_methylase_Trfase_N"/>
</dbReference>
<feature type="binding site" evidence="5">
    <location>
        <position position="98"/>
    </location>
    <ligand>
        <name>S-adenosyl-L-methionine</name>
        <dbReference type="ChEBI" id="CHEBI:59789"/>
    </ligand>
</feature>
<keyword evidence="2 5" id="KW-0808">Transferase</keyword>
<evidence type="ECO:0000313" key="8">
    <source>
        <dbReference type="Proteomes" id="UP000308760"/>
    </source>
</evidence>
<feature type="binding site" evidence="5">
    <location>
        <position position="114"/>
    </location>
    <ligand>
        <name>S-adenosyl-L-methionine</name>
        <dbReference type="ChEBI" id="CHEBI:59789"/>
    </ligand>
</feature>
<feature type="domain" description="Ribosomal RNA adenine methylase transferase N-terminal" evidence="6">
    <location>
        <begin position="32"/>
        <end position="196"/>
    </location>
</feature>
<reference evidence="7 8" key="2">
    <citation type="submission" date="2019-05" db="EMBL/GenBank/DDBJ databases">
        <title>Glycomyces buryatensis sp. nov.</title>
        <authorList>
            <person name="Nikitina E."/>
        </authorList>
    </citation>
    <scope>NUCLEOTIDE SEQUENCE [LARGE SCALE GENOMIC DNA]</scope>
    <source>
        <strain evidence="7 8">18</strain>
    </source>
</reference>
<dbReference type="SMART" id="SM00650">
    <property type="entry name" value="rADc"/>
    <property type="match status" value="1"/>
</dbReference>
<dbReference type="PANTHER" id="PTHR11727">
    <property type="entry name" value="DIMETHYLADENOSINE TRANSFERASE"/>
    <property type="match status" value="1"/>
</dbReference>
<feature type="binding site" evidence="5">
    <location>
        <position position="27"/>
    </location>
    <ligand>
        <name>S-adenosyl-L-methionine</name>
        <dbReference type="ChEBI" id="CHEBI:59789"/>
    </ligand>
</feature>